<dbReference type="PRINTS" id="PR00409">
    <property type="entry name" value="PHDIOXRDTASE"/>
</dbReference>
<keyword evidence="5" id="KW-0560">Oxidoreductase</keyword>
<keyword evidence="2" id="KW-0285">Flavoprotein</keyword>
<keyword evidence="11" id="KW-1185">Reference proteome</keyword>
<evidence type="ECO:0000259" key="9">
    <source>
        <dbReference type="PROSITE" id="PS51384"/>
    </source>
</evidence>
<dbReference type="InterPro" id="IPR006058">
    <property type="entry name" value="2Fe2S_fd_BS"/>
</dbReference>
<evidence type="ECO:0000256" key="2">
    <source>
        <dbReference type="ARBA" id="ARBA00022630"/>
    </source>
</evidence>
<gene>
    <name evidence="10" type="ORF">CLV40_117136</name>
</gene>
<dbReference type="Proteomes" id="UP000239203">
    <property type="component" value="Unassembled WGS sequence"/>
</dbReference>
<dbReference type="CDD" id="cd00207">
    <property type="entry name" value="fer2"/>
    <property type="match status" value="1"/>
</dbReference>
<name>A0A2S6GI56_9PSEU</name>
<evidence type="ECO:0000256" key="5">
    <source>
        <dbReference type="ARBA" id="ARBA00023002"/>
    </source>
</evidence>
<dbReference type="PANTHER" id="PTHR47354:SF1">
    <property type="entry name" value="CARNITINE MONOOXYGENASE REDUCTASE SUBUNIT"/>
    <property type="match status" value="1"/>
</dbReference>
<dbReference type="PROSITE" id="PS51384">
    <property type="entry name" value="FAD_FR"/>
    <property type="match status" value="1"/>
</dbReference>
<keyword evidence="7" id="KW-0411">Iron-sulfur</keyword>
<dbReference type="InterPro" id="IPR001041">
    <property type="entry name" value="2Fe-2S_ferredoxin-type"/>
</dbReference>
<evidence type="ECO:0000256" key="4">
    <source>
        <dbReference type="ARBA" id="ARBA00022723"/>
    </source>
</evidence>
<protein>
    <submittedName>
        <fullName evidence="10">Ferredoxin-NADP reductase</fullName>
    </submittedName>
</protein>
<dbReference type="InterPro" id="IPR017938">
    <property type="entry name" value="Riboflavin_synthase-like_b-brl"/>
</dbReference>
<dbReference type="EMBL" id="PTIX01000017">
    <property type="protein sequence ID" value="PPK64897.1"/>
    <property type="molecule type" value="Genomic_DNA"/>
</dbReference>
<evidence type="ECO:0000256" key="7">
    <source>
        <dbReference type="ARBA" id="ARBA00023014"/>
    </source>
</evidence>
<dbReference type="GO" id="GO:0051537">
    <property type="term" value="F:2 iron, 2 sulfur cluster binding"/>
    <property type="evidence" value="ECO:0007669"/>
    <property type="project" value="UniProtKB-KW"/>
</dbReference>
<proteinExistence type="predicted"/>
<evidence type="ECO:0000259" key="8">
    <source>
        <dbReference type="PROSITE" id="PS51085"/>
    </source>
</evidence>
<dbReference type="SUPFAM" id="SSF52343">
    <property type="entry name" value="Ferredoxin reductase-like, C-terminal NADP-linked domain"/>
    <property type="match status" value="1"/>
</dbReference>
<evidence type="ECO:0000256" key="6">
    <source>
        <dbReference type="ARBA" id="ARBA00023004"/>
    </source>
</evidence>
<dbReference type="Gene3D" id="2.40.30.10">
    <property type="entry name" value="Translation factors"/>
    <property type="match status" value="1"/>
</dbReference>
<dbReference type="InterPro" id="IPR050415">
    <property type="entry name" value="MRET"/>
</dbReference>
<dbReference type="GO" id="GO:0046872">
    <property type="term" value="F:metal ion binding"/>
    <property type="evidence" value="ECO:0007669"/>
    <property type="project" value="UniProtKB-KW"/>
</dbReference>
<sequence length="300" mass="31781">MIEVAVASRSVVADGVVALDLAGINLPAWEPGAHIDVEVGAGVLRQYSLCGEVGADRYRIAVLNAPAGRGGSRFMHALRVGDIVRISPPRNNFALVPAERHLFIAGGIGITPLLPMLDRCVDWRLVYGGRSLASMAFARELVERFGDRVVLWPQDELGLLDLDVELGNPTPDTAVYCCGPEGLLGAVEQACASWPTGSLRVERFAPREDSGERSGFEVEVASTGQVLSVPADVSVLEVVEESGIPVVSSCGEGTCGTCETTVLDGVVDHRDSVLSAAEQESGKTMMICVSRGRGRLVLDL</sequence>
<keyword evidence="4" id="KW-0479">Metal-binding</keyword>
<dbReference type="SUPFAM" id="SSF54292">
    <property type="entry name" value="2Fe-2S ferredoxin-like"/>
    <property type="match status" value="1"/>
</dbReference>
<comment type="caution">
    <text evidence="10">The sequence shown here is derived from an EMBL/GenBank/DDBJ whole genome shotgun (WGS) entry which is preliminary data.</text>
</comment>
<dbReference type="CDD" id="cd06185">
    <property type="entry name" value="PDR_like"/>
    <property type="match status" value="1"/>
</dbReference>
<dbReference type="PROSITE" id="PS51085">
    <property type="entry name" value="2FE2S_FER_2"/>
    <property type="match status" value="1"/>
</dbReference>
<comment type="cofactor">
    <cofactor evidence="1">
        <name>FAD</name>
        <dbReference type="ChEBI" id="CHEBI:57692"/>
    </cofactor>
</comment>
<evidence type="ECO:0000313" key="10">
    <source>
        <dbReference type="EMBL" id="PPK64897.1"/>
    </source>
</evidence>
<feature type="domain" description="2Fe-2S ferredoxin-type" evidence="8">
    <location>
        <begin position="216"/>
        <end position="300"/>
    </location>
</feature>
<evidence type="ECO:0000256" key="3">
    <source>
        <dbReference type="ARBA" id="ARBA00022714"/>
    </source>
</evidence>
<feature type="domain" description="FAD-binding FR-type" evidence="9">
    <location>
        <begin position="1"/>
        <end position="96"/>
    </location>
</feature>
<dbReference type="InterPro" id="IPR036010">
    <property type="entry name" value="2Fe-2S_ferredoxin-like_sf"/>
</dbReference>
<evidence type="ECO:0000256" key="1">
    <source>
        <dbReference type="ARBA" id="ARBA00001974"/>
    </source>
</evidence>
<dbReference type="SUPFAM" id="SSF63380">
    <property type="entry name" value="Riboflavin synthase domain-like"/>
    <property type="match status" value="1"/>
</dbReference>
<dbReference type="Gene3D" id="3.40.50.80">
    <property type="entry name" value="Nucleotide-binding domain of ferredoxin-NADP reductase (FNR) module"/>
    <property type="match status" value="1"/>
</dbReference>
<dbReference type="PROSITE" id="PS00197">
    <property type="entry name" value="2FE2S_FER_1"/>
    <property type="match status" value="1"/>
</dbReference>
<dbReference type="InterPro" id="IPR017927">
    <property type="entry name" value="FAD-bd_FR_type"/>
</dbReference>
<organism evidence="10 11">
    <name type="scientific">Actinokineospora auranticolor</name>
    <dbReference type="NCBI Taxonomy" id="155976"/>
    <lineage>
        <taxon>Bacteria</taxon>
        <taxon>Bacillati</taxon>
        <taxon>Actinomycetota</taxon>
        <taxon>Actinomycetes</taxon>
        <taxon>Pseudonocardiales</taxon>
        <taxon>Pseudonocardiaceae</taxon>
        <taxon>Actinokineospora</taxon>
    </lineage>
</organism>
<dbReference type="InterPro" id="IPR012675">
    <property type="entry name" value="Beta-grasp_dom_sf"/>
</dbReference>
<dbReference type="GO" id="GO:0016491">
    <property type="term" value="F:oxidoreductase activity"/>
    <property type="evidence" value="ECO:0007669"/>
    <property type="project" value="UniProtKB-KW"/>
</dbReference>
<keyword evidence="3" id="KW-0001">2Fe-2S</keyword>
<dbReference type="PANTHER" id="PTHR47354">
    <property type="entry name" value="NADH OXIDOREDUCTASE HCR"/>
    <property type="match status" value="1"/>
</dbReference>
<keyword evidence="6" id="KW-0408">Iron</keyword>
<dbReference type="AlphaFoldDB" id="A0A2S6GI56"/>
<reference evidence="10 11" key="1">
    <citation type="submission" date="2018-02" db="EMBL/GenBank/DDBJ databases">
        <title>Genomic Encyclopedia of Archaeal and Bacterial Type Strains, Phase II (KMG-II): from individual species to whole genera.</title>
        <authorList>
            <person name="Goeker M."/>
        </authorList>
    </citation>
    <scope>NUCLEOTIDE SEQUENCE [LARGE SCALE GENOMIC DNA]</scope>
    <source>
        <strain evidence="10 11">YU 961-1</strain>
    </source>
</reference>
<dbReference type="Gene3D" id="3.10.20.30">
    <property type="match status" value="1"/>
</dbReference>
<evidence type="ECO:0000313" key="11">
    <source>
        <dbReference type="Proteomes" id="UP000239203"/>
    </source>
</evidence>
<dbReference type="Pfam" id="PF00111">
    <property type="entry name" value="Fer2"/>
    <property type="match status" value="1"/>
</dbReference>
<dbReference type="InterPro" id="IPR039261">
    <property type="entry name" value="FNR_nucleotide-bd"/>
</dbReference>
<accession>A0A2S6GI56</accession>